<accession>A0A532V2V4</accession>
<reference evidence="12 13" key="1">
    <citation type="submission" date="2017-06" db="EMBL/GenBank/DDBJ databases">
        <title>Novel microbial phyla capable of carbon fixation and sulfur reduction in deep-sea sediments.</title>
        <authorList>
            <person name="Huang J."/>
            <person name="Baker B."/>
            <person name="Wang Y."/>
        </authorList>
    </citation>
    <scope>NUCLEOTIDE SEQUENCE [LARGE SCALE GENOMIC DNA]</scope>
    <source>
        <strain evidence="12">B3_LCP</strain>
    </source>
</reference>
<dbReference type="GO" id="GO:0003995">
    <property type="term" value="F:acyl-CoA dehydrogenase activity"/>
    <property type="evidence" value="ECO:0007669"/>
    <property type="project" value="InterPro"/>
</dbReference>
<dbReference type="SUPFAM" id="SSF56645">
    <property type="entry name" value="Acyl-CoA dehydrogenase NM domain-like"/>
    <property type="match status" value="1"/>
</dbReference>
<feature type="domain" description="Acyl-CoA oxidase/dehydrogenase middle" evidence="10">
    <location>
        <begin position="120"/>
        <end position="215"/>
    </location>
</feature>
<evidence type="ECO:0000259" key="11">
    <source>
        <dbReference type="Pfam" id="PF02771"/>
    </source>
</evidence>
<evidence type="ECO:0000256" key="8">
    <source>
        <dbReference type="RuleBase" id="RU362125"/>
    </source>
</evidence>
<dbReference type="InterPro" id="IPR046373">
    <property type="entry name" value="Acyl-CoA_Oxase/DH_mid-dom_sf"/>
</dbReference>
<dbReference type="GO" id="GO:0050660">
    <property type="term" value="F:flavin adenine dinucleotide binding"/>
    <property type="evidence" value="ECO:0007669"/>
    <property type="project" value="InterPro"/>
</dbReference>
<dbReference type="PANTHER" id="PTHR43884:SF12">
    <property type="entry name" value="ISOVALERYL-COA DEHYDROGENASE, MITOCHONDRIAL-RELATED"/>
    <property type="match status" value="1"/>
</dbReference>
<feature type="domain" description="Acyl-CoA dehydrogenase/oxidase C-terminal" evidence="9">
    <location>
        <begin position="227"/>
        <end position="376"/>
    </location>
</feature>
<dbReference type="Pfam" id="PF02770">
    <property type="entry name" value="Acyl-CoA_dh_M"/>
    <property type="match status" value="1"/>
</dbReference>
<dbReference type="AlphaFoldDB" id="A0A532V2V4"/>
<dbReference type="InterPro" id="IPR036250">
    <property type="entry name" value="AcylCo_DH-like_C"/>
</dbReference>
<dbReference type="Gene3D" id="1.10.540.10">
    <property type="entry name" value="Acyl-CoA dehydrogenase/oxidase, N-terminal domain"/>
    <property type="match status" value="1"/>
</dbReference>
<dbReference type="FunFam" id="1.10.540.10:FF:000002">
    <property type="entry name" value="Acyl-CoA dehydrogenase FadE19"/>
    <property type="match status" value="1"/>
</dbReference>
<evidence type="ECO:0000313" key="13">
    <source>
        <dbReference type="Proteomes" id="UP000319619"/>
    </source>
</evidence>
<gene>
    <name evidence="12" type="ORF">CEE37_02840</name>
</gene>
<proteinExistence type="inferred from homology"/>
<dbReference type="PROSITE" id="PS00073">
    <property type="entry name" value="ACYL_COA_DH_2"/>
    <property type="match status" value="1"/>
</dbReference>
<comment type="similarity">
    <text evidence="2 8">Belongs to the acyl-CoA dehydrogenase family.</text>
</comment>
<dbReference type="InterPro" id="IPR009100">
    <property type="entry name" value="AcylCoA_DH/oxidase_NM_dom_sf"/>
</dbReference>
<dbReference type="EC" id="1.3.8.11" evidence="6"/>
<evidence type="ECO:0000259" key="10">
    <source>
        <dbReference type="Pfam" id="PF02770"/>
    </source>
</evidence>
<evidence type="ECO:0000256" key="1">
    <source>
        <dbReference type="ARBA" id="ARBA00001974"/>
    </source>
</evidence>
<dbReference type="Proteomes" id="UP000319619">
    <property type="component" value="Unassembled WGS sequence"/>
</dbReference>
<keyword evidence="5 8" id="KW-0560">Oxidoreductase</keyword>
<dbReference type="CDD" id="cd01158">
    <property type="entry name" value="SCAD_SBCAD"/>
    <property type="match status" value="1"/>
</dbReference>
<dbReference type="PANTHER" id="PTHR43884">
    <property type="entry name" value="ACYL-COA DEHYDROGENASE"/>
    <property type="match status" value="1"/>
</dbReference>
<dbReference type="EMBL" id="NJBN01000002">
    <property type="protein sequence ID" value="TKJ41515.1"/>
    <property type="molecule type" value="Genomic_DNA"/>
</dbReference>
<sequence length="378" mass="41400">MFLTEEQELLQQTVYDFAQNELKPRAAKFDEQEFIDQDILTSMGELGLMGVCFPDEYGGAGMDMVCYAIAVEEISRVCAATGITLAAHISLGTNPIYLFGSEEQKQKYLPKLCSGEELGSFGLTEPNAGSDAGGTETTAIRKGDEWVLNGTKMFITNGSLAWTSVNTAMTDKSKGLKGISAFVIERGTPGFSVGEKIHKMGIRGSDTTELIFEDCHIPAENLLGEENEGFKQFMIILDSGRISIGAMALGIAQGAFDEALRYSKEREQFGRPIGSLQETQFKLADMATEIEAARHLVYHASRLKDAGKSYSKQSAMCKVYASEVAVRTCIKAIQIHGGYGYTKEYPVERMFRDSKLTTIGEGTSEIQRIVIAKNLLTD</sequence>
<dbReference type="InterPro" id="IPR006089">
    <property type="entry name" value="Acyl-CoA_DH_CS"/>
</dbReference>
<dbReference type="Gene3D" id="1.20.140.10">
    <property type="entry name" value="Butyryl-CoA Dehydrogenase, subunit A, domain 3"/>
    <property type="match status" value="1"/>
</dbReference>
<keyword evidence="3 8" id="KW-0285">Flavoprotein</keyword>
<dbReference type="FunFam" id="2.40.110.10:FF:000009">
    <property type="entry name" value="Acyl-CoA dehydrogenase"/>
    <property type="match status" value="1"/>
</dbReference>
<dbReference type="Pfam" id="PF02771">
    <property type="entry name" value="Acyl-CoA_dh_N"/>
    <property type="match status" value="1"/>
</dbReference>
<dbReference type="PROSITE" id="PS00072">
    <property type="entry name" value="ACYL_COA_DH_1"/>
    <property type="match status" value="1"/>
</dbReference>
<dbReference type="InterPro" id="IPR009075">
    <property type="entry name" value="AcylCo_DH/oxidase_C"/>
</dbReference>
<dbReference type="InterPro" id="IPR037069">
    <property type="entry name" value="AcylCoA_DH/ox_N_sf"/>
</dbReference>
<evidence type="ECO:0000256" key="4">
    <source>
        <dbReference type="ARBA" id="ARBA00022827"/>
    </source>
</evidence>
<dbReference type="Gene3D" id="2.40.110.10">
    <property type="entry name" value="Butyryl-CoA Dehydrogenase, subunit A, domain 2"/>
    <property type="match status" value="1"/>
</dbReference>
<dbReference type="FunFam" id="1.20.140.10:FF:000004">
    <property type="entry name" value="Acyl-CoA dehydrogenase FadE25"/>
    <property type="match status" value="1"/>
</dbReference>
<evidence type="ECO:0000313" key="12">
    <source>
        <dbReference type="EMBL" id="TKJ41515.1"/>
    </source>
</evidence>
<dbReference type="InterPro" id="IPR013786">
    <property type="entry name" value="AcylCoA_DH/ox_N"/>
</dbReference>
<name>A0A532V2V4_UNCL8</name>
<dbReference type="InterPro" id="IPR006091">
    <property type="entry name" value="Acyl-CoA_Oxase/DH_mid-dom"/>
</dbReference>
<organism evidence="12 13">
    <name type="scientific">candidate division LCP-89 bacterium B3_LCP</name>
    <dbReference type="NCBI Taxonomy" id="2012998"/>
    <lineage>
        <taxon>Bacteria</taxon>
        <taxon>Pseudomonadati</taxon>
        <taxon>Bacteria division LCP-89</taxon>
    </lineage>
</organism>
<dbReference type="Pfam" id="PF00441">
    <property type="entry name" value="Acyl-CoA_dh_1"/>
    <property type="match status" value="1"/>
</dbReference>
<evidence type="ECO:0000256" key="6">
    <source>
        <dbReference type="ARBA" id="ARBA00066361"/>
    </source>
</evidence>
<comment type="cofactor">
    <cofactor evidence="1 8">
        <name>FAD</name>
        <dbReference type="ChEBI" id="CHEBI:57692"/>
    </cofactor>
</comment>
<evidence type="ECO:0000259" key="9">
    <source>
        <dbReference type="Pfam" id="PF00441"/>
    </source>
</evidence>
<keyword evidence="4 8" id="KW-0274">FAD</keyword>
<dbReference type="PIRSF" id="PIRSF016578">
    <property type="entry name" value="HsaA"/>
    <property type="match status" value="1"/>
</dbReference>
<feature type="domain" description="Acyl-CoA dehydrogenase/oxidase N-terminal" evidence="11">
    <location>
        <begin position="4"/>
        <end position="116"/>
    </location>
</feature>
<protein>
    <recommendedName>
        <fullName evidence="7">Cyclohexane-1-carbonyl-CoA dehydrogenase</fullName>
        <ecNumber evidence="6">1.3.8.11</ecNumber>
    </recommendedName>
</protein>
<evidence type="ECO:0000256" key="5">
    <source>
        <dbReference type="ARBA" id="ARBA00023002"/>
    </source>
</evidence>
<dbReference type="SUPFAM" id="SSF47203">
    <property type="entry name" value="Acyl-CoA dehydrogenase C-terminal domain-like"/>
    <property type="match status" value="1"/>
</dbReference>
<evidence type="ECO:0000256" key="7">
    <source>
        <dbReference type="ARBA" id="ARBA00067292"/>
    </source>
</evidence>
<evidence type="ECO:0000256" key="2">
    <source>
        <dbReference type="ARBA" id="ARBA00009347"/>
    </source>
</evidence>
<comment type="caution">
    <text evidence="12">The sequence shown here is derived from an EMBL/GenBank/DDBJ whole genome shotgun (WGS) entry which is preliminary data.</text>
</comment>
<evidence type="ECO:0000256" key="3">
    <source>
        <dbReference type="ARBA" id="ARBA00022630"/>
    </source>
</evidence>